<feature type="compositionally biased region" description="Basic and acidic residues" evidence="1">
    <location>
        <begin position="270"/>
        <end position="281"/>
    </location>
</feature>
<sequence>ICYQYPNKNSSVPIETSCSFPENLCFKFDKKTEDNEQVTIQGCITAEQCRQFDDEHLQCCEEDLCNSIIETRTSASASENSTVIYISLGVTSAILLLSVAIFFWCYRKRKAKTIERSSYSQDEITPRDKWEILPEQIEFDEELGRGEFGVVYKATFRKSDEMEALVTETSKWPVSTRRPKAPQLVAVKVIHDNPSEVEKAEFTLEIEQMKLLGSHKNVVSMVGYCTLQEKMFLVIEYVPCGDLLTWLRRRRKKVKELQATEKSYADKEVLKDQRETRDHVSKLGKKQIKQAEKIQ</sequence>
<dbReference type="Pfam" id="PF07714">
    <property type="entry name" value="PK_Tyr_Ser-Thr"/>
    <property type="match status" value="1"/>
</dbReference>
<organism evidence="4 5">
    <name type="scientific">Porites evermanni</name>
    <dbReference type="NCBI Taxonomy" id="104178"/>
    <lineage>
        <taxon>Eukaryota</taxon>
        <taxon>Metazoa</taxon>
        <taxon>Cnidaria</taxon>
        <taxon>Anthozoa</taxon>
        <taxon>Hexacorallia</taxon>
        <taxon>Scleractinia</taxon>
        <taxon>Fungiina</taxon>
        <taxon>Poritidae</taxon>
        <taxon>Porites</taxon>
    </lineage>
</organism>
<dbReference type="EMBL" id="CALNXI010000155">
    <property type="protein sequence ID" value="CAH3020656.1"/>
    <property type="molecule type" value="Genomic_DNA"/>
</dbReference>
<comment type="caution">
    <text evidence="4">The sequence shown here is derived from an EMBL/GenBank/DDBJ whole genome shotgun (WGS) entry which is preliminary data.</text>
</comment>
<feature type="region of interest" description="Disordered" evidence="1">
    <location>
        <begin position="270"/>
        <end position="295"/>
    </location>
</feature>
<evidence type="ECO:0000313" key="4">
    <source>
        <dbReference type="EMBL" id="CAH3020656.1"/>
    </source>
</evidence>
<dbReference type="InterPro" id="IPR011009">
    <property type="entry name" value="Kinase-like_dom_sf"/>
</dbReference>
<keyword evidence="2" id="KW-1133">Transmembrane helix</keyword>
<evidence type="ECO:0000259" key="3">
    <source>
        <dbReference type="PROSITE" id="PS50011"/>
    </source>
</evidence>
<dbReference type="InterPro" id="IPR050122">
    <property type="entry name" value="RTK"/>
</dbReference>
<dbReference type="PANTHER" id="PTHR24416:SF583">
    <property type="entry name" value="RECEPTOR PROTEIN-TYROSINE KINASE"/>
    <property type="match status" value="1"/>
</dbReference>
<keyword evidence="5" id="KW-1185">Reference proteome</keyword>
<dbReference type="SUPFAM" id="SSF57302">
    <property type="entry name" value="Snake toxin-like"/>
    <property type="match status" value="1"/>
</dbReference>
<evidence type="ECO:0000256" key="1">
    <source>
        <dbReference type="SAM" id="MobiDB-lite"/>
    </source>
</evidence>
<dbReference type="PANTHER" id="PTHR24416">
    <property type="entry name" value="TYROSINE-PROTEIN KINASE RECEPTOR"/>
    <property type="match status" value="1"/>
</dbReference>
<feature type="non-terminal residue" evidence="4">
    <location>
        <position position="1"/>
    </location>
</feature>
<dbReference type="InterPro" id="IPR001245">
    <property type="entry name" value="Ser-Thr/Tyr_kinase_cat_dom"/>
</dbReference>
<gene>
    <name evidence="4" type="ORF">PEVE_00008095</name>
</gene>
<evidence type="ECO:0000256" key="2">
    <source>
        <dbReference type="SAM" id="Phobius"/>
    </source>
</evidence>
<proteinExistence type="predicted"/>
<dbReference type="SMART" id="SM00219">
    <property type="entry name" value="TyrKc"/>
    <property type="match status" value="1"/>
</dbReference>
<dbReference type="Gene3D" id="3.30.200.20">
    <property type="entry name" value="Phosphorylase Kinase, domain 1"/>
    <property type="match status" value="1"/>
</dbReference>
<feature type="domain" description="Protein kinase" evidence="3">
    <location>
        <begin position="137"/>
        <end position="295"/>
    </location>
</feature>
<dbReference type="Proteomes" id="UP001159427">
    <property type="component" value="Unassembled WGS sequence"/>
</dbReference>
<name>A0ABN8LU76_9CNID</name>
<reference evidence="4 5" key="1">
    <citation type="submission" date="2022-05" db="EMBL/GenBank/DDBJ databases">
        <authorList>
            <consortium name="Genoscope - CEA"/>
            <person name="William W."/>
        </authorList>
    </citation>
    <scope>NUCLEOTIDE SEQUENCE [LARGE SCALE GENOMIC DNA]</scope>
</reference>
<keyword evidence="2" id="KW-0472">Membrane</keyword>
<protein>
    <recommendedName>
        <fullName evidence="3">Protein kinase domain-containing protein</fullName>
    </recommendedName>
</protein>
<dbReference type="SUPFAM" id="SSF56112">
    <property type="entry name" value="Protein kinase-like (PK-like)"/>
    <property type="match status" value="1"/>
</dbReference>
<feature type="non-terminal residue" evidence="4">
    <location>
        <position position="295"/>
    </location>
</feature>
<feature type="transmembrane region" description="Helical" evidence="2">
    <location>
        <begin position="83"/>
        <end position="106"/>
    </location>
</feature>
<dbReference type="CDD" id="cd00117">
    <property type="entry name" value="TFP"/>
    <property type="match status" value="1"/>
</dbReference>
<dbReference type="InterPro" id="IPR045860">
    <property type="entry name" value="Snake_toxin-like_sf"/>
</dbReference>
<evidence type="ECO:0000313" key="5">
    <source>
        <dbReference type="Proteomes" id="UP001159427"/>
    </source>
</evidence>
<accession>A0ABN8LU76</accession>
<dbReference type="InterPro" id="IPR000719">
    <property type="entry name" value="Prot_kinase_dom"/>
</dbReference>
<dbReference type="InterPro" id="IPR020635">
    <property type="entry name" value="Tyr_kinase_cat_dom"/>
</dbReference>
<keyword evidence="2" id="KW-0812">Transmembrane</keyword>
<dbReference type="PIRSF" id="PIRSF000615">
    <property type="entry name" value="TyrPK_CSF1-R"/>
    <property type="match status" value="1"/>
</dbReference>
<dbReference type="PROSITE" id="PS50011">
    <property type="entry name" value="PROTEIN_KINASE_DOM"/>
    <property type="match status" value="1"/>
</dbReference>